<feature type="non-terminal residue" evidence="1">
    <location>
        <position position="1"/>
    </location>
</feature>
<protein>
    <submittedName>
        <fullName evidence="1">Uncharacterized protein</fullName>
    </submittedName>
</protein>
<dbReference type="EMBL" id="UINC01173698">
    <property type="protein sequence ID" value="SVD79432.1"/>
    <property type="molecule type" value="Genomic_DNA"/>
</dbReference>
<dbReference type="AlphaFoldDB" id="A0A382Y7X9"/>
<evidence type="ECO:0000313" key="1">
    <source>
        <dbReference type="EMBL" id="SVD79432.1"/>
    </source>
</evidence>
<dbReference type="Gene3D" id="3.40.630.30">
    <property type="match status" value="1"/>
</dbReference>
<gene>
    <name evidence="1" type="ORF">METZ01_LOCUS432286</name>
</gene>
<sequence length="110" mass="12295">VTDQGGRVNFGDIYQNPERITIRESLPSGEKAQLRPLMGNDAAILGEYLMGLSDRTRSFYCPHQFNQETAVQLCAAVNHAETLRLVATLGRQDRERIVGYFIVNLGVREG</sequence>
<organism evidence="1">
    <name type="scientific">marine metagenome</name>
    <dbReference type="NCBI Taxonomy" id="408172"/>
    <lineage>
        <taxon>unclassified sequences</taxon>
        <taxon>metagenomes</taxon>
        <taxon>ecological metagenomes</taxon>
    </lineage>
</organism>
<feature type="non-terminal residue" evidence="1">
    <location>
        <position position="110"/>
    </location>
</feature>
<name>A0A382Y7X9_9ZZZZ</name>
<proteinExistence type="predicted"/>
<accession>A0A382Y7X9</accession>
<reference evidence="1" key="1">
    <citation type="submission" date="2018-05" db="EMBL/GenBank/DDBJ databases">
        <authorList>
            <person name="Lanie J.A."/>
            <person name="Ng W.-L."/>
            <person name="Kazmierczak K.M."/>
            <person name="Andrzejewski T.M."/>
            <person name="Davidsen T.M."/>
            <person name="Wayne K.J."/>
            <person name="Tettelin H."/>
            <person name="Glass J.I."/>
            <person name="Rusch D."/>
            <person name="Podicherti R."/>
            <person name="Tsui H.-C.T."/>
            <person name="Winkler M.E."/>
        </authorList>
    </citation>
    <scope>NUCLEOTIDE SEQUENCE</scope>
</reference>